<evidence type="ECO:0000256" key="3">
    <source>
        <dbReference type="ARBA" id="ARBA00022741"/>
    </source>
</evidence>
<keyword evidence="1 5" id="KW-0723">Serine/threonine-protein kinase</keyword>
<comment type="function">
    <text evidence="5">Bifunctional serine/threonine kinase and phosphorylase involved in the regulation of the pyruvate, phosphate dikinase (PPDK) by catalyzing its phosphorylation/dephosphorylation.</text>
</comment>
<comment type="caution">
    <text evidence="6">The sequence shown here is derived from an EMBL/GenBank/DDBJ whole genome shotgun (WGS) entry which is preliminary data.</text>
</comment>
<organism evidence="6 7">
    <name type="scientific">Paenibacillus profundus</name>
    <dbReference type="NCBI Taxonomy" id="1173085"/>
    <lineage>
        <taxon>Bacteria</taxon>
        <taxon>Bacillati</taxon>
        <taxon>Bacillota</taxon>
        <taxon>Bacilli</taxon>
        <taxon>Bacillales</taxon>
        <taxon>Paenibacillaceae</taxon>
        <taxon>Paenibacillus</taxon>
    </lineage>
</organism>
<dbReference type="InterPro" id="IPR005177">
    <property type="entry name" value="Kinase-pyrophosphorylase"/>
</dbReference>
<keyword evidence="3 5" id="KW-0547">Nucleotide-binding</keyword>
<comment type="catalytic activity">
    <reaction evidence="5">
        <text>N(tele)-phospho-L-histidyl/O-phospho-L-threonyl-[pyruvate, phosphate dikinase] + phosphate + H(+) = N(tele)-phospho-L-histidyl/L-threonyl-[pyruvate, phosphate dikinase] + diphosphate</text>
        <dbReference type="Rhea" id="RHEA:43696"/>
        <dbReference type="Rhea" id="RHEA-COMP:10650"/>
        <dbReference type="Rhea" id="RHEA-COMP:10651"/>
        <dbReference type="ChEBI" id="CHEBI:15378"/>
        <dbReference type="ChEBI" id="CHEBI:30013"/>
        <dbReference type="ChEBI" id="CHEBI:33019"/>
        <dbReference type="ChEBI" id="CHEBI:43474"/>
        <dbReference type="ChEBI" id="CHEBI:61977"/>
        <dbReference type="ChEBI" id="CHEBI:83586"/>
        <dbReference type="EC" id="2.7.4.27"/>
    </reaction>
</comment>
<evidence type="ECO:0000256" key="2">
    <source>
        <dbReference type="ARBA" id="ARBA00022679"/>
    </source>
</evidence>
<evidence type="ECO:0000256" key="4">
    <source>
        <dbReference type="ARBA" id="ARBA00022777"/>
    </source>
</evidence>
<keyword evidence="7" id="KW-1185">Reference proteome</keyword>
<evidence type="ECO:0000256" key="5">
    <source>
        <dbReference type="HAMAP-Rule" id="MF_00921"/>
    </source>
</evidence>
<gene>
    <name evidence="6" type="ORF">LQV63_12570</name>
</gene>
<name>A0ABS8YG14_9BACL</name>
<keyword evidence="4 5" id="KW-0418">Kinase</keyword>
<dbReference type="InterPro" id="IPR026565">
    <property type="entry name" value="PPDK_reg"/>
</dbReference>
<proteinExistence type="inferred from homology"/>
<sequence>MDGLSQQSPYVITVCSDSVGETAEIVVRATVRQFQGHEVKIKRVSHIKHEDEIRTVMEQVSSEGGFVVYTLVQPELREMMKEEAIRLGVRAVDIMGPMMQAFIDTFNDAPRRQPGLLHQMDDDYFRRMEAIEFTVKCDDGRDTTAILEADIVLVGVSRTSKTPLSMFLSHKGYKVANVPLVPEVKPPQEMYQISGDRIFMLTMSAEQLLRIREERLKSLGLPNGSSYVSSERIQEELHYGSVLADAWKCHVLDVSDKAIEETANIIVRLLLS</sequence>
<dbReference type="RefSeq" id="WP_233696954.1">
    <property type="nucleotide sequence ID" value="NZ_JAJNBZ010000008.1"/>
</dbReference>
<accession>A0ABS8YG14</accession>
<dbReference type="PANTHER" id="PTHR31756">
    <property type="entry name" value="PYRUVATE, PHOSPHATE DIKINASE REGULATORY PROTEIN 1, CHLOROPLASTIC"/>
    <property type="match status" value="1"/>
</dbReference>
<dbReference type="GO" id="GO:0016301">
    <property type="term" value="F:kinase activity"/>
    <property type="evidence" value="ECO:0007669"/>
    <property type="project" value="UniProtKB-KW"/>
</dbReference>
<protein>
    <recommendedName>
        <fullName evidence="5">Putative pyruvate, phosphate dikinase regulatory protein</fullName>
        <shortName evidence="5">PPDK regulatory protein</shortName>
        <ecNumber evidence="5">2.7.11.32</ecNumber>
        <ecNumber evidence="5">2.7.4.27</ecNumber>
    </recommendedName>
</protein>
<comment type="catalytic activity">
    <reaction evidence="5">
        <text>N(tele)-phospho-L-histidyl/L-threonyl-[pyruvate, phosphate dikinase] + ADP = N(tele)-phospho-L-histidyl/O-phospho-L-threonyl-[pyruvate, phosphate dikinase] + AMP + H(+)</text>
        <dbReference type="Rhea" id="RHEA:43692"/>
        <dbReference type="Rhea" id="RHEA-COMP:10650"/>
        <dbReference type="Rhea" id="RHEA-COMP:10651"/>
        <dbReference type="ChEBI" id="CHEBI:15378"/>
        <dbReference type="ChEBI" id="CHEBI:30013"/>
        <dbReference type="ChEBI" id="CHEBI:61977"/>
        <dbReference type="ChEBI" id="CHEBI:83586"/>
        <dbReference type="ChEBI" id="CHEBI:456215"/>
        <dbReference type="ChEBI" id="CHEBI:456216"/>
        <dbReference type="EC" id="2.7.11.32"/>
    </reaction>
</comment>
<dbReference type="PANTHER" id="PTHR31756:SF3">
    <property type="entry name" value="PYRUVATE, PHOSPHATE DIKINASE REGULATORY PROTEIN 1, CHLOROPLASTIC"/>
    <property type="match status" value="1"/>
</dbReference>
<dbReference type="NCBIfam" id="NF003742">
    <property type="entry name" value="PRK05339.1"/>
    <property type="match status" value="1"/>
</dbReference>
<keyword evidence="2 5" id="KW-0808">Transferase</keyword>
<feature type="binding site" evidence="5">
    <location>
        <begin position="155"/>
        <end position="162"/>
    </location>
    <ligand>
        <name>ADP</name>
        <dbReference type="ChEBI" id="CHEBI:456216"/>
    </ligand>
</feature>
<dbReference type="HAMAP" id="MF_00921">
    <property type="entry name" value="PDRP"/>
    <property type="match status" value="1"/>
</dbReference>
<dbReference type="EC" id="2.7.4.27" evidence="5"/>
<comment type="similarity">
    <text evidence="5">Belongs to the pyruvate, phosphate/water dikinase regulatory protein family. PDRP subfamily.</text>
</comment>
<evidence type="ECO:0000313" key="7">
    <source>
        <dbReference type="Proteomes" id="UP001199916"/>
    </source>
</evidence>
<evidence type="ECO:0000256" key="1">
    <source>
        <dbReference type="ARBA" id="ARBA00022527"/>
    </source>
</evidence>
<evidence type="ECO:0000313" key="6">
    <source>
        <dbReference type="EMBL" id="MCE5170144.1"/>
    </source>
</evidence>
<dbReference type="EMBL" id="JAJNBZ010000008">
    <property type="protein sequence ID" value="MCE5170144.1"/>
    <property type="molecule type" value="Genomic_DNA"/>
</dbReference>
<dbReference type="Proteomes" id="UP001199916">
    <property type="component" value="Unassembled WGS sequence"/>
</dbReference>
<dbReference type="EC" id="2.7.11.32" evidence="5"/>
<dbReference type="Pfam" id="PF03618">
    <property type="entry name" value="Kinase-PPPase"/>
    <property type="match status" value="1"/>
</dbReference>
<reference evidence="6 7" key="1">
    <citation type="submission" date="2021-11" db="EMBL/GenBank/DDBJ databases">
        <title>Draft genome sequence of Paenibacillus profundus YoMME, a new Gram-positive bacteria with exoelectrogenic properties.</title>
        <authorList>
            <person name="Hubenova Y."/>
            <person name="Hubenova E."/>
            <person name="Manasiev Y."/>
            <person name="Peykov S."/>
            <person name="Mitov M."/>
        </authorList>
    </citation>
    <scope>NUCLEOTIDE SEQUENCE [LARGE SCALE GENOMIC DNA]</scope>
    <source>
        <strain evidence="6 7">YoMME</strain>
    </source>
</reference>